<dbReference type="SUPFAM" id="SSF57783">
    <property type="entry name" value="Zinc beta-ribbon"/>
    <property type="match status" value="1"/>
</dbReference>
<keyword evidence="5" id="KW-0235">DNA replication</keyword>
<dbReference type="Gene3D" id="3.40.1360.10">
    <property type="match status" value="1"/>
</dbReference>
<dbReference type="AlphaFoldDB" id="A0A7S7SL01"/>
<name>A0A7S7SL01_PALFE</name>
<dbReference type="GO" id="GO:0005737">
    <property type="term" value="C:cytoplasm"/>
    <property type="evidence" value="ECO:0007669"/>
    <property type="project" value="TreeGrafter"/>
</dbReference>
<keyword evidence="9" id="KW-0804">Transcription</keyword>
<organism evidence="11 12">
    <name type="scientific">Paludibaculum fermentans</name>
    <dbReference type="NCBI Taxonomy" id="1473598"/>
    <lineage>
        <taxon>Bacteria</taxon>
        <taxon>Pseudomonadati</taxon>
        <taxon>Acidobacteriota</taxon>
        <taxon>Terriglobia</taxon>
        <taxon>Bryobacterales</taxon>
        <taxon>Bryobacteraceae</taxon>
        <taxon>Paludibaculum</taxon>
    </lineage>
</organism>
<evidence type="ECO:0000259" key="10">
    <source>
        <dbReference type="PROSITE" id="PS50880"/>
    </source>
</evidence>
<keyword evidence="2" id="KW-0639">Primosome</keyword>
<keyword evidence="4" id="KW-0548">Nucleotidyltransferase</keyword>
<keyword evidence="12" id="KW-1185">Reference proteome</keyword>
<evidence type="ECO:0000256" key="7">
    <source>
        <dbReference type="ARBA" id="ARBA00022771"/>
    </source>
</evidence>
<feature type="domain" description="Toprim" evidence="10">
    <location>
        <begin position="258"/>
        <end position="341"/>
    </location>
</feature>
<evidence type="ECO:0000256" key="9">
    <source>
        <dbReference type="ARBA" id="ARBA00023163"/>
    </source>
</evidence>
<keyword evidence="7" id="KW-0863">Zinc-finger</keyword>
<evidence type="ECO:0000256" key="8">
    <source>
        <dbReference type="ARBA" id="ARBA00022833"/>
    </source>
</evidence>
<dbReference type="PANTHER" id="PTHR30313:SF2">
    <property type="entry name" value="DNA PRIMASE"/>
    <property type="match status" value="1"/>
</dbReference>
<dbReference type="KEGG" id="pfer:IRI77_35250"/>
<dbReference type="Gene3D" id="3.90.580.10">
    <property type="entry name" value="Zinc finger, CHC2-type domain"/>
    <property type="match status" value="1"/>
</dbReference>
<dbReference type="GO" id="GO:0006269">
    <property type="term" value="P:DNA replication, synthesis of primer"/>
    <property type="evidence" value="ECO:0007669"/>
    <property type="project" value="UniProtKB-KW"/>
</dbReference>
<dbReference type="InterPro" id="IPR013264">
    <property type="entry name" value="DNAG_N"/>
</dbReference>
<dbReference type="Pfam" id="PF08275">
    <property type="entry name" value="DNAG_N"/>
    <property type="match status" value="1"/>
</dbReference>
<evidence type="ECO:0000256" key="5">
    <source>
        <dbReference type="ARBA" id="ARBA00022705"/>
    </source>
</evidence>
<evidence type="ECO:0000256" key="6">
    <source>
        <dbReference type="ARBA" id="ARBA00022723"/>
    </source>
</evidence>
<evidence type="ECO:0000313" key="12">
    <source>
        <dbReference type="Proteomes" id="UP000593892"/>
    </source>
</evidence>
<dbReference type="InterPro" id="IPR050219">
    <property type="entry name" value="DnaG_primase"/>
</dbReference>
<dbReference type="PANTHER" id="PTHR30313">
    <property type="entry name" value="DNA PRIMASE"/>
    <property type="match status" value="1"/>
</dbReference>
<dbReference type="SMART" id="SM00493">
    <property type="entry name" value="TOPRIM"/>
    <property type="match status" value="1"/>
</dbReference>
<keyword evidence="3" id="KW-0808">Transferase</keyword>
<dbReference type="Pfam" id="PF01807">
    <property type="entry name" value="Zn_ribbon_DnaG"/>
    <property type="match status" value="1"/>
</dbReference>
<dbReference type="InterPro" id="IPR036977">
    <property type="entry name" value="DNA_primase_Znf_CHC2"/>
</dbReference>
<evidence type="ECO:0000256" key="4">
    <source>
        <dbReference type="ARBA" id="ARBA00022695"/>
    </source>
</evidence>
<dbReference type="SMART" id="SM00400">
    <property type="entry name" value="ZnF_CHCC"/>
    <property type="match status" value="1"/>
</dbReference>
<dbReference type="CDD" id="cd03364">
    <property type="entry name" value="TOPRIM_DnaG_primases"/>
    <property type="match status" value="1"/>
</dbReference>
<dbReference type="InterPro" id="IPR034151">
    <property type="entry name" value="TOPRIM_DnaG_bac"/>
</dbReference>
<gene>
    <name evidence="11" type="ORF">IRI77_35250</name>
</gene>
<evidence type="ECO:0000256" key="2">
    <source>
        <dbReference type="ARBA" id="ARBA00022515"/>
    </source>
</evidence>
<proteinExistence type="predicted"/>
<evidence type="ECO:0000256" key="1">
    <source>
        <dbReference type="ARBA" id="ARBA00022478"/>
    </source>
</evidence>
<accession>A0A7S7SL01</accession>
<keyword evidence="1" id="KW-0240">DNA-directed RNA polymerase</keyword>
<evidence type="ECO:0000313" key="11">
    <source>
        <dbReference type="EMBL" id="QOY87936.1"/>
    </source>
</evidence>
<protein>
    <submittedName>
        <fullName evidence="11">Toprim domain-containing protein</fullName>
    </submittedName>
</protein>
<dbReference type="Pfam" id="PF13155">
    <property type="entry name" value="Toprim_2"/>
    <property type="match status" value="1"/>
</dbReference>
<dbReference type="GO" id="GO:0003677">
    <property type="term" value="F:DNA binding"/>
    <property type="evidence" value="ECO:0007669"/>
    <property type="project" value="InterPro"/>
</dbReference>
<dbReference type="InterPro" id="IPR006171">
    <property type="entry name" value="TOPRIM_dom"/>
</dbReference>
<keyword evidence="8" id="KW-0862">Zinc</keyword>
<dbReference type="InterPro" id="IPR037068">
    <property type="entry name" value="DNA_primase_core_N_sf"/>
</dbReference>
<dbReference type="GO" id="GO:0000428">
    <property type="term" value="C:DNA-directed RNA polymerase complex"/>
    <property type="evidence" value="ECO:0007669"/>
    <property type="project" value="UniProtKB-KW"/>
</dbReference>
<sequence>MARIPDSELERLKREIPIERLVTGFGVELQRHGAELIGTCPFHDDKTPSLVVSPKTNLWHCLGACNVGGSTLDWVMRTKGVSFRHAAELLRADHPSLAAGDGHVVRKGTAVKLEAPVALDADDRQTLRDVVSFYHKTLGESPEALRYLESRGLTHPEMMDRFQLGFANRTLGLTLPDRNRKAGADLRGRLQRLGILRESGHEHFMGSVVFPVIDLASNVTEIYGRKITAGLRAGTPLHTYLPGPHCGVWNEEALTASKEIILCESIIDALTFWCAGFRNVTASYGVNGFTDDHRTAFQKHGVQQVWIAYDRDEAGDVAAERLKEELLALGIGSHRVLFPKGLDANEYARTGESLAVLLNRATWWEGPKPAAQEKSAEPEVEATPAEAPPPVIPFAAEPEVLVNGDEVLIPRGDRRYRIRGLAKNLSPEVMKVNVLVSRQEDFHVDTLDLQTDRQRAAFIKRAAEELGLKEDILRKDVGQVFLALERLQSEQIRKALEPAKPEVELSEEERAEALTLLKDPRLLERIVEDFDRCGLVGEKSNKLIGYLAAVSRHLESPLAVLVQSSSAAGKSTLMDAVLAFVPAEECIRFSAMTEQSLYYMGSMDLRHKVLAIAEEEGASRAAYALKLLQSEGVLSIASTGKDPATGKLVTHQYRVEGPVMMFLTTTAIDIDEELLNRCLVLAVNEDREQTQAIHRLQREQQTLEGLVRRQQRATLIKMHQNAQRLLKPLFVVNPFVDELTFPDALTRMRRDHMKYLTLIRAIALLHQHQRPVRTSQGLSFIEVTRADIAKAQELMDELMRRSLDELPAQTRRLLGLVEEMVSGECGRLRVDRRDFRFSRRDVRAHTGWGHTQLKTHLHRLEELEYLIVHHGGRGQTFVYELNWSGLEEEKSGASRPQVGVLSGAGRATETRMNTGANGILARKPQNTTDTGLGVNGVVTLAIGAR</sequence>
<dbReference type="GO" id="GO:0003899">
    <property type="term" value="F:DNA-directed RNA polymerase activity"/>
    <property type="evidence" value="ECO:0007669"/>
    <property type="project" value="InterPro"/>
</dbReference>
<dbReference type="SUPFAM" id="SSF56731">
    <property type="entry name" value="DNA primase core"/>
    <property type="match status" value="1"/>
</dbReference>
<keyword evidence="6" id="KW-0479">Metal-binding</keyword>
<dbReference type="GO" id="GO:1990077">
    <property type="term" value="C:primosome complex"/>
    <property type="evidence" value="ECO:0007669"/>
    <property type="project" value="UniProtKB-KW"/>
</dbReference>
<reference evidence="11 12" key="1">
    <citation type="submission" date="2020-10" db="EMBL/GenBank/DDBJ databases">
        <title>Complete genome sequence of Paludibaculum fermentans P105T, a facultatively anaerobic acidobacterium capable of dissimilatory Fe(III) reduction.</title>
        <authorList>
            <person name="Dedysh S.N."/>
            <person name="Beletsky A.V."/>
            <person name="Kulichevskaya I.S."/>
            <person name="Mardanov A.V."/>
            <person name="Ravin N.V."/>
        </authorList>
    </citation>
    <scope>NUCLEOTIDE SEQUENCE [LARGE SCALE GENOMIC DNA]</scope>
    <source>
        <strain evidence="11 12">P105</strain>
    </source>
</reference>
<dbReference type="EMBL" id="CP063849">
    <property type="protein sequence ID" value="QOY87936.1"/>
    <property type="molecule type" value="Genomic_DNA"/>
</dbReference>
<dbReference type="Proteomes" id="UP000593892">
    <property type="component" value="Chromosome"/>
</dbReference>
<dbReference type="PROSITE" id="PS50880">
    <property type="entry name" value="TOPRIM"/>
    <property type="match status" value="1"/>
</dbReference>
<dbReference type="GO" id="GO:0008270">
    <property type="term" value="F:zinc ion binding"/>
    <property type="evidence" value="ECO:0007669"/>
    <property type="project" value="UniProtKB-KW"/>
</dbReference>
<dbReference type="InterPro" id="IPR002694">
    <property type="entry name" value="Znf_CHC2"/>
</dbReference>
<dbReference type="RefSeq" id="WP_194449599.1">
    <property type="nucleotide sequence ID" value="NZ_CP063849.1"/>
</dbReference>
<evidence type="ECO:0000256" key="3">
    <source>
        <dbReference type="ARBA" id="ARBA00022679"/>
    </source>
</evidence>
<dbReference type="Gene3D" id="3.90.980.10">
    <property type="entry name" value="DNA primase, catalytic core, N-terminal domain"/>
    <property type="match status" value="1"/>
</dbReference>